<dbReference type="OrthoDB" id="5072924at2"/>
<gene>
    <name evidence="2" type="ORF">FVP77_04615</name>
</gene>
<dbReference type="PROSITE" id="PS51257">
    <property type="entry name" value="PROKAR_LIPOPROTEIN"/>
    <property type="match status" value="1"/>
</dbReference>
<dbReference type="RefSeq" id="WP_147893452.1">
    <property type="nucleotide sequence ID" value="NZ_BAAANR010000001.1"/>
</dbReference>
<organism evidence="2 3">
    <name type="scientific">Microbacterium hatanonis</name>
    <dbReference type="NCBI Taxonomy" id="404366"/>
    <lineage>
        <taxon>Bacteria</taxon>
        <taxon>Bacillati</taxon>
        <taxon>Actinomycetota</taxon>
        <taxon>Actinomycetes</taxon>
        <taxon>Micrococcales</taxon>
        <taxon>Microbacteriaceae</taxon>
        <taxon>Microbacterium</taxon>
    </lineage>
</organism>
<dbReference type="EMBL" id="VRSV01000001">
    <property type="protein sequence ID" value="TXK12745.1"/>
    <property type="molecule type" value="Genomic_DNA"/>
</dbReference>
<keyword evidence="1" id="KW-0732">Signal</keyword>
<feature type="signal peptide" evidence="1">
    <location>
        <begin position="1"/>
        <end position="24"/>
    </location>
</feature>
<evidence type="ECO:0000256" key="1">
    <source>
        <dbReference type="SAM" id="SignalP"/>
    </source>
</evidence>
<dbReference type="Proteomes" id="UP000321034">
    <property type="component" value="Unassembled WGS sequence"/>
</dbReference>
<feature type="chain" id="PRO_5039629670" evidence="1">
    <location>
        <begin position="25"/>
        <end position="177"/>
    </location>
</feature>
<name>A0A5C8I457_9MICO</name>
<keyword evidence="3" id="KW-1185">Reference proteome</keyword>
<protein>
    <submittedName>
        <fullName evidence="2">Uncharacterized protein</fullName>
    </submittedName>
</protein>
<reference evidence="2 3" key="1">
    <citation type="submission" date="2019-08" db="EMBL/GenBank/DDBJ databases">
        <authorList>
            <person name="Dong K."/>
        </authorList>
    </citation>
    <scope>NUCLEOTIDE SEQUENCE [LARGE SCALE GENOMIC DNA]</scope>
    <source>
        <strain evidence="2 3">JCM14558</strain>
    </source>
</reference>
<accession>A0A5C8I457</accession>
<evidence type="ECO:0000313" key="3">
    <source>
        <dbReference type="Proteomes" id="UP000321034"/>
    </source>
</evidence>
<dbReference type="AlphaFoldDB" id="A0A5C8I457"/>
<evidence type="ECO:0000313" key="2">
    <source>
        <dbReference type="EMBL" id="TXK12745.1"/>
    </source>
</evidence>
<sequence>MNARHVSSAALVMMVLLMGGCSVTPEPQETAPAFATEEEAFAAAEQTYRAYVDALNQVDLSDPETFEPVFALTTGEANASARQTLSERHANGWVVTGSSQITVAEPLPSSSDTENVVLAVCLDVSEVALTDSTGLSVVSPDRPDTQTMAVTVTRADDSHKWLIEQFAGRDSGPECAS</sequence>
<proteinExistence type="predicted"/>
<comment type="caution">
    <text evidence="2">The sequence shown here is derived from an EMBL/GenBank/DDBJ whole genome shotgun (WGS) entry which is preliminary data.</text>
</comment>